<accession>A0A7K1FKQ0</accession>
<dbReference type="AlphaFoldDB" id="A0A7K1FKQ0"/>
<comment type="caution">
    <text evidence="2">The sequence shown here is derived from an EMBL/GenBank/DDBJ whole genome shotgun (WGS) entry which is preliminary data.</text>
</comment>
<reference evidence="2 3" key="1">
    <citation type="submission" date="2019-11" db="EMBL/GenBank/DDBJ databases">
        <authorList>
            <person name="Jiang L.-Q."/>
        </authorList>
    </citation>
    <scope>NUCLEOTIDE SEQUENCE [LARGE SCALE GENOMIC DNA]</scope>
    <source>
        <strain evidence="2 3">YIM 132087</strain>
    </source>
</reference>
<keyword evidence="3" id="KW-1185">Reference proteome</keyword>
<dbReference type="InterPro" id="IPR000160">
    <property type="entry name" value="GGDEF_dom"/>
</dbReference>
<dbReference type="Gene3D" id="3.30.70.270">
    <property type="match status" value="1"/>
</dbReference>
<protein>
    <submittedName>
        <fullName evidence="2">Diguanylate cyclase</fullName>
    </submittedName>
</protein>
<organism evidence="2 3">
    <name type="scientific">Nakamurella alba</name>
    <dbReference type="NCBI Taxonomy" id="2665158"/>
    <lineage>
        <taxon>Bacteria</taxon>
        <taxon>Bacillati</taxon>
        <taxon>Actinomycetota</taxon>
        <taxon>Actinomycetes</taxon>
        <taxon>Nakamurellales</taxon>
        <taxon>Nakamurellaceae</taxon>
        <taxon>Nakamurella</taxon>
    </lineage>
</organism>
<gene>
    <name evidence="2" type="ORF">GIS00_12120</name>
</gene>
<evidence type="ECO:0000313" key="3">
    <source>
        <dbReference type="Proteomes" id="UP000460221"/>
    </source>
</evidence>
<dbReference type="SUPFAM" id="SSF55073">
    <property type="entry name" value="Nucleotide cyclase"/>
    <property type="match status" value="1"/>
</dbReference>
<dbReference type="Proteomes" id="UP000460221">
    <property type="component" value="Unassembled WGS sequence"/>
</dbReference>
<sequence>MPFSNRWQGDCATPFAVPIFFAAWPVTSSSCSASESIPARGIDLLEARPTRIHDALQVALAIGDHHRHVSASIGIARTNGDDPVADLIHHADLAMYQAKRQGLGRTFIHDAA</sequence>
<proteinExistence type="predicted"/>
<dbReference type="EMBL" id="WLYK01000004">
    <property type="protein sequence ID" value="MTD14688.1"/>
    <property type="molecule type" value="Genomic_DNA"/>
</dbReference>
<dbReference type="PROSITE" id="PS51257">
    <property type="entry name" value="PROKAR_LIPOPROTEIN"/>
    <property type="match status" value="1"/>
</dbReference>
<feature type="domain" description="GGDEF" evidence="1">
    <location>
        <begin position="43"/>
        <end position="102"/>
    </location>
</feature>
<name>A0A7K1FKQ0_9ACTN</name>
<dbReference type="InterPro" id="IPR029787">
    <property type="entry name" value="Nucleotide_cyclase"/>
</dbReference>
<evidence type="ECO:0000259" key="1">
    <source>
        <dbReference type="Pfam" id="PF00990"/>
    </source>
</evidence>
<dbReference type="Pfam" id="PF00990">
    <property type="entry name" value="GGDEF"/>
    <property type="match status" value="1"/>
</dbReference>
<dbReference type="InterPro" id="IPR043128">
    <property type="entry name" value="Rev_trsase/Diguanyl_cyclase"/>
</dbReference>
<evidence type="ECO:0000313" key="2">
    <source>
        <dbReference type="EMBL" id="MTD14688.1"/>
    </source>
</evidence>